<evidence type="ECO:0000259" key="6">
    <source>
        <dbReference type="Pfam" id="PF10075"/>
    </source>
</evidence>
<name>A0A9D4DRG1_DREPO</name>
<keyword evidence="3" id="KW-0963">Cytoplasm</keyword>
<reference evidence="7" key="1">
    <citation type="journal article" date="2019" name="bioRxiv">
        <title>The Genome of the Zebra Mussel, Dreissena polymorpha: A Resource for Invasive Species Research.</title>
        <authorList>
            <person name="McCartney M.A."/>
            <person name="Auch B."/>
            <person name="Kono T."/>
            <person name="Mallez S."/>
            <person name="Zhang Y."/>
            <person name="Obille A."/>
            <person name="Becker A."/>
            <person name="Abrahante J.E."/>
            <person name="Garbe J."/>
            <person name="Badalamenti J.P."/>
            <person name="Herman A."/>
            <person name="Mangelson H."/>
            <person name="Liachko I."/>
            <person name="Sullivan S."/>
            <person name="Sone E.D."/>
            <person name="Koren S."/>
            <person name="Silverstein K.A.T."/>
            <person name="Beckman K.B."/>
            <person name="Gohl D.M."/>
        </authorList>
    </citation>
    <scope>NUCLEOTIDE SEQUENCE</scope>
    <source>
        <strain evidence="7">Duluth1</strain>
        <tissue evidence="7">Whole animal</tissue>
    </source>
</reference>
<evidence type="ECO:0000313" key="8">
    <source>
        <dbReference type="Proteomes" id="UP000828390"/>
    </source>
</evidence>
<dbReference type="AlphaFoldDB" id="A0A9D4DRG1"/>
<organism evidence="7 8">
    <name type="scientific">Dreissena polymorpha</name>
    <name type="common">Zebra mussel</name>
    <name type="synonym">Mytilus polymorpha</name>
    <dbReference type="NCBI Taxonomy" id="45954"/>
    <lineage>
        <taxon>Eukaryota</taxon>
        <taxon>Metazoa</taxon>
        <taxon>Spiralia</taxon>
        <taxon>Lophotrochozoa</taxon>
        <taxon>Mollusca</taxon>
        <taxon>Bivalvia</taxon>
        <taxon>Autobranchia</taxon>
        <taxon>Heteroconchia</taxon>
        <taxon>Euheterodonta</taxon>
        <taxon>Imparidentia</taxon>
        <taxon>Neoheterodontei</taxon>
        <taxon>Myida</taxon>
        <taxon>Dreissenoidea</taxon>
        <taxon>Dreissenidae</taxon>
        <taxon>Dreissena</taxon>
    </lineage>
</organism>
<dbReference type="InterPro" id="IPR033205">
    <property type="entry name" value="COP9_CSN8"/>
</dbReference>
<evidence type="ECO:0000256" key="5">
    <source>
        <dbReference type="ARBA" id="ARBA00023242"/>
    </source>
</evidence>
<evidence type="ECO:0000256" key="3">
    <source>
        <dbReference type="ARBA" id="ARBA00022490"/>
    </source>
</evidence>
<comment type="subcellular location">
    <subcellularLocation>
        <location evidence="2">Cytoplasm</location>
    </subcellularLocation>
    <subcellularLocation>
        <location evidence="1">Nucleus</location>
    </subcellularLocation>
</comment>
<keyword evidence="5" id="KW-0539">Nucleus</keyword>
<keyword evidence="8" id="KW-1185">Reference proteome</keyword>
<accession>A0A9D4DRG1</accession>
<sequence>MEMETTVDFQALTTDLETQELEAANGIPSAEVYGKLLGCYFLQNDLCNAKFLWKRIPAAIKTTSPELSHIWLVGQKTWQRDFPGIYEALQREWTEPYREIMAAVLDATRRRAFHLVSKAYSWINVEDFSTYVGLPVNEAVKAAQDKGWTADPHTRLVQPVKTVAEIDPVLPNEQQLSVLTDYVSFLES</sequence>
<protein>
    <recommendedName>
        <fullName evidence="6">CSN8/PSMD8/EIF3K domain-containing protein</fullName>
    </recommendedName>
</protein>
<reference evidence="7" key="2">
    <citation type="submission" date="2020-11" db="EMBL/GenBank/DDBJ databases">
        <authorList>
            <person name="McCartney M.A."/>
            <person name="Auch B."/>
            <person name="Kono T."/>
            <person name="Mallez S."/>
            <person name="Becker A."/>
            <person name="Gohl D.M."/>
            <person name="Silverstein K.A.T."/>
            <person name="Koren S."/>
            <person name="Bechman K.B."/>
            <person name="Herman A."/>
            <person name="Abrahante J.E."/>
            <person name="Garbe J."/>
        </authorList>
    </citation>
    <scope>NUCLEOTIDE SEQUENCE</scope>
    <source>
        <strain evidence="7">Duluth1</strain>
        <tissue evidence="7">Whole animal</tissue>
    </source>
</reference>
<dbReference type="GO" id="GO:0005737">
    <property type="term" value="C:cytoplasm"/>
    <property type="evidence" value="ECO:0007669"/>
    <property type="project" value="UniProtKB-SubCell"/>
</dbReference>
<dbReference type="Gene3D" id="1.25.40.990">
    <property type="match status" value="1"/>
</dbReference>
<dbReference type="Proteomes" id="UP000828390">
    <property type="component" value="Unassembled WGS sequence"/>
</dbReference>
<proteinExistence type="predicted"/>
<keyword evidence="4" id="KW-0736">Signalosome</keyword>
<dbReference type="PANTHER" id="PTHR13339:SF0">
    <property type="entry name" value="COP9 SIGNALOSOME COMPLEX SUBUNIT 8"/>
    <property type="match status" value="1"/>
</dbReference>
<evidence type="ECO:0000256" key="2">
    <source>
        <dbReference type="ARBA" id="ARBA00004496"/>
    </source>
</evidence>
<dbReference type="GO" id="GO:0000338">
    <property type="term" value="P:protein deneddylation"/>
    <property type="evidence" value="ECO:0007669"/>
    <property type="project" value="InterPro"/>
</dbReference>
<dbReference type="InterPro" id="IPR033464">
    <property type="entry name" value="CSN8_PSD8_EIF3K"/>
</dbReference>
<comment type="caution">
    <text evidence="7">The sequence shown here is derived from an EMBL/GenBank/DDBJ whole genome shotgun (WGS) entry which is preliminary data.</text>
</comment>
<evidence type="ECO:0000256" key="1">
    <source>
        <dbReference type="ARBA" id="ARBA00004123"/>
    </source>
</evidence>
<dbReference type="GO" id="GO:0010387">
    <property type="term" value="P:COP9 signalosome assembly"/>
    <property type="evidence" value="ECO:0007669"/>
    <property type="project" value="InterPro"/>
</dbReference>
<dbReference type="Pfam" id="PF10075">
    <property type="entry name" value="CSN8_PSD8_EIF3K"/>
    <property type="match status" value="1"/>
</dbReference>
<gene>
    <name evidence="7" type="ORF">DPMN_188832</name>
</gene>
<feature type="domain" description="CSN8/PSMD8/EIF3K" evidence="6">
    <location>
        <begin position="30"/>
        <end position="161"/>
    </location>
</feature>
<dbReference type="PANTHER" id="PTHR13339">
    <property type="entry name" value="COP9 SIGNALOSOME COMPLEX SUBUNIT 8"/>
    <property type="match status" value="1"/>
</dbReference>
<evidence type="ECO:0000313" key="7">
    <source>
        <dbReference type="EMBL" id="KAH3754169.1"/>
    </source>
</evidence>
<dbReference type="EMBL" id="JAIWYP010000010">
    <property type="protein sequence ID" value="KAH3754169.1"/>
    <property type="molecule type" value="Genomic_DNA"/>
</dbReference>
<dbReference type="GO" id="GO:0008180">
    <property type="term" value="C:COP9 signalosome"/>
    <property type="evidence" value="ECO:0007669"/>
    <property type="project" value="UniProtKB-KW"/>
</dbReference>
<evidence type="ECO:0000256" key="4">
    <source>
        <dbReference type="ARBA" id="ARBA00022790"/>
    </source>
</evidence>